<dbReference type="InterPro" id="IPR020472">
    <property type="entry name" value="WD40_PAC1"/>
</dbReference>
<dbReference type="Pfam" id="PF00400">
    <property type="entry name" value="WD40"/>
    <property type="match status" value="9"/>
</dbReference>
<dbReference type="GO" id="GO:0005829">
    <property type="term" value="C:cytosol"/>
    <property type="evidence" value="ECO:0007669"/>
    <property type="project" value="UniProtKB-ARBA"/>
</dbReference>
<feature type="transmembrane region" description="Helical" evidence="4">
    <location>
        <begin position="39"/>
        <end position="60"/>
    </location>
</feature>
<keyword evidence="4" id="KW-0472">Membrane</keyword>
<gene>
    <name evidence="6" type="ORF">Q3V37_17695</name>
</gene>
<dbReference type="PANTHER" id="PTHR19848">
    <property type="entry name" value="WD40 REPEAT PROTEIN"/>
    <property type="match status" value="1"/>
</dbReference>
<dbReference type="SUPFAM" id="SSF52540">
    <property type="entry name" value="P-loop containing nucleoside triphosphate hydrolases"/>
    <property type="match status" value="1"/>
</dbReference>
<evidence type="ECO:0000313" key="6">
    <source>
        <dbReference type="EMBL" id="WLS43253.1"/>
    </source>
</evidence>
<dbReference type="InterPro" id="IPR015943">
    <property type="entry name" value="WD40/YVTN_repeat-like_dom_sf"/>
</dbReference>
<dbReference type="KEGG" id="mprn:Q3V37_17695"/>
<sequence>MPVTVATLVAGVATAVAGVALNAATGGTATWFPTMDQQYLWWLAGATGAVSVSGLLGWWAQRWYERGLVALVPAEQRPESLVVDRPAEIGQIVRALRRRRGAATVGITTAVHGEGGFGKTTVARLVRADRRVLRRFAGRVYWVTLGRDARRGALVEKVNDLVRQIDPGRAQPFTDVRQAADHLAAVLADGPRRLVILDDVWFDDQLGAFPVAGRGARLVTTRKASLLAGQSVPVKVDQMSQEQAQKVLTAGLQPVPPSAIVDELVVECGRWPLLLRLVNKIMVNQARSQTDVAAVAQELLQQLHHDGATRVDQLTGAAVRQLDINDPDERAEAVAATIEASTGLLSADEHVRFNELAIFVEDETIPVSLVTMLWQSTGGMDPLAGRALCARLADLALLNLTATDEGGTIGLHDVVRDYLHQLLGSEKVTRLHQVLLDAITVGLPRASARACRGQESVVAWWELPAQARYLREHLVEHLLAADRAGDAEALAADLRWVRVRLEDGGPLGPFADLARIDTPRAVRLGRLLGQTAHLLTPTEPPHSLVDILYARIAHDPDWGPQAETLSRFRMLPALVSTWPLQDLPHPALRRTLTGHTGGVRSAAVAPDGTWLATAGDDGTVRVWDPVTGGRRAVLAGHTGGVRSVAVAPDGTWLATASFDRTVRVWDPVTGGRRAVLAGHTGGVRSVAVAPDGTWLATAGDDGTVRIWDPVTGRQRAVLTGAGNSVAVAPDGTWLAAACNDGTVRIWDPVTGRQRAVLTGHILWVDSVAVAPDGTWLATASLDQTGRIWDPVTGRQRAVLTGHTREVRSVAVAPDGTWLATASLDRTVRIWDPVTGRQRAVLTGHTRGVRSVAVAPDGTWLATASFDRTVRIWDPVTGRQRAVLTGHTREVNSVVIAPDGTWLATASDDGTVRIWDPVTGRQRAVLTGHTREVNSVVIAPDGTWLATTSDDGTVRIWDPATGDCCAMMRTERALAACDWEPRCRALIVAGGTDLYRFEFQPSMF</sequence>
<dbReference type="AlphaFoldDB" id="A0AAJ6HRH4"/>
<evidence type="ECO:0000256" key="2">
    <source>
        <dbReference type="ARBA" id="ARBA00022737"/>
    </source>
</evidence>
<dbReference type="Pfam" id="PF00931">
    <property type="entry name" value="NB-ARC"/>
    <property type="match status" value="1"/>
</dbReference>
<dbReference type="InterPro" id="IPR001680">
    <property type="entry name" value="WD40_rpt"/>
</dbReference>
<reference evidence="6 7" key="1">
    <citation type="submission" date="2023-07" db="EMBL/GenBank/DDBJ databases">
        <title>Micromonospora profundi TRM 95458 converts glycerol to a new osmotic compound.</title>
        <authorList>
            <person name="Lu D."/>
        </authorList>
    </citation>
    <scope>NUCLEOTIDE SEQUENCE [LARGE SCALE GENOMIC DNA]</scope>
    <source>
        <strain evidence="6 7">TRM95458</strain>
    </source>
</reference>
<keyword evidence="1 3" id="KW-0853">WD repeat</keyword>
<feature type="repeat" description="WD" evidence="3">
    <location>
        <begin position="676"/>
        <end position="717"/>
    </location>
</feature>
<feature type="domain" description="NB-ARC" evidence="5">
    <location>
        <begin position="108"/>
        <end position="248"/>
    </location>
</feature>
<keyword evidence="2" id="KW-0677">Repeat</keyword>
<dbReference type="InterPro" id="IPR027417">
    <property type="entry name" value="P-loop_NTPase"/>
</dbReference>
<dbReference type="CDD" id="cd00200">
    <property type="entry name" value="WD40"/>
    <property type="match status" value="1"/>
</dbReference>
<evidence type="ECO:0000256" key="1">
    <source>
        <dbReference type="ARBA" id="ARBA00022574"/>
    </source>
</evidence>
<evidence type="ECO:0000256" key="4">
    <source>
        <dbReference type="SAM" id="Phobius"/>
    </source>
</evidence>
<evidence type="ECO:0000259" key="5">
    <source>
        <dbReference type="Pfam" id="PF00931"/>
    </source>
</evidence>
<dbReference type="InterPro" id="IPR036322">
    <property type="entry name" value="WD40_repeat_dom_sf"/>
</dbReference>
<dbReference type="RefSeq" id="WP_306270631.1">
    <property type="nucleotide sequence ID" value="NZ_CP130472.1"/>
</dbReference>
<dbReference type="PRINTS" id="PR00364">
    <property type="entry name" value="DISEASERSIST"/>
</dbReference>
<dbReference type="PROSITE" id="PS50294">
    <property type="entry name" value="WD_REPEATS_REGION"/>
    <property type="match status" value="8"/>
</dbReference>
<dbReference type="PRINTS" id="PR00320">
    <property type="entry name" value="GPROTEINBRPT"/>
</dbReference>
<dbReference type="EMBL" id="CP130472">
    <property type="protein sequence ID" value="WLS43253.1"/>
    <property type="molecule type" value="Genomic_DNA"/>
</dbReference>
<evidence type="ECO:0000256" key="3">
    <source>
        <dbReference type="PROSITE-ProRule" id="PRU00221"/>
    </source>
</evidence>
<dbReference type="Gene3D" id="2.130.10.10">
    <property type="entry name" value="YVTN repeat-like/Quinoprotein amine dehydrogenase"/>
    <property type="match status" value="4"/>
</dbReference>
<feature type="repeat" description="WD" evidence="3">
    <location>
        <begin position="883"/>
        <end position="924"/>
    </location>
</feature>
<name>A0AAJ6HRH4_9ACTN</name>
<feature type="repeat" description="WD" evidence="3">
    <location>
        <begin position="757"/>
        <end position="798"/>
    </location>
</feature>
<dbReference type="GO" id="GO:0043531">
    <property type="term" value="F:ADP binding"/>
    <property type="evidence" value="ECO:0007669"/>
    <property type="project" value="InterPro"/>
</dbReference>
<dbReference type="Gene3D" id="3.40.50.300">
    <property type="entry name" value="P-loop containing nucleotide triphosphate hydrolases"/>
    <property type="match status" value="1"/>
</dbReference>
<protein>
    <submittedName>
        <fullName evidence="6">NB-ARC domain-containing protein</fullName>
    </submittedName>
</protein>
<organism evidence="6 7">
    <name type="scientific">Micromonospora profundi</name>
    <dbReference type="NCBI Taxonomy" id="1420889"/>
    <lineage>
        <taxon>Bacteria</taxon>
        <taxon>Bacillati</taxon>
        <taxon>Actinomycetota</taxon>
        <taxon>Actinomycetes</taxon>
        <taxon>Micromonosporales</taxon>
        <taxon>Micromonosporaceae</taxon>
        <taxon>Micromonospora</taxon>
    </lineage>
</organism>
<accession>A0AAJ6HRH4</accession>
<dbReference type="SMART" id="SM00320">
    <property type="entry name" value="WD40"/>
    <property type="match status" value="9"/>
</dbReference>
<keyword evidence="4" id="KW-0812">Transmembrane</keyword>
<evidence type="ECO:0000313" key="7">
    <source>
        <dbReference type="Proteomes" id="UP001235874"/>
    </source>
</evidence>
<feature type="repeat" description="WD" evidence="3">
    <location>
        <begin position="592"/>
        <end position="624"/>
    </location>
</feature>
<feature type="repeat" description="WD" evidence="3">
    <location>
        <begin position="634"/>
        <end position="666"/>
    </location>
</feature>
<dbReference type="InterPro" id="IPR036388">
    <property type="entry name" value="WH-like_DNA-bd_sf"/>
</dbReference>
<dbReference type="InterPro" id="IPR002182">
    <property type="entry name" value="NB-ARC"/>
</dbReference>
<feature type="repeat" description="WD" evidence="3">
    <location>
        <begin position="841"/>
        <end position="882"/>
    </location>
</feature>
<dbReference type="PANTHER" id="PTHR19848:SF8">
    <property type="entry name" value="F-BOX AND WD REPEAT DOMAIN CONTAINING 7"/>
    <property type="match status" value="1"/>
</dbReference>
<feature type="repeat" description="WD" evidence="3">
    <location>
        <begin position="925"/>
        <end position="957"/>
    </location>
</feature>
<keyword evidence="7" id="KW-1185">Reference proteome</keyword>
<feature type="repeat" description="WD" evidence="3">
    <location>
        <begin position="799"/>
        <end position="840"/>
    </location>
</feature>
<dbReference type="Proteomes" id="UP001235874">
    <property type="component" value="Chromosome"/>
</dbReference>
<dbReference type="PROSITE" id="PS50082">
    <property type="entry name" value="WD_REPEATS_2"/>
    <property type="match status" value="9"/>
</dbReference>
<proteinExistence type="predicted"/>
<keyword evidence="4" id="KW-1133">Transmembrane helix</keyword>
<dbReference type="SUPFAM" id="SSF50978">
    <property type="entry name" value="WD40 repeat-like"/>
    <property type="match status" value="2"/>
</dbReference>
<dbReference type="Gene3D" id="1.10.10.10">
    <property type="entry name" value="Winged helix-like DNA-binding domain superfamily/Winged helix DNA-binding domain"/>
    <property type="match status" value="1"/>
</dbReference>
<feature type="repeat" description="WD" evidence="3">
    <location>
        <begin position="724"/>
        <end position="756"/>
    </location>
</feature>